<evidence type="ECO:0000313" key="1">
    <source>
        <dbReference type="EMBL" id="KAJ7542482.1"/>
    </source>
</evidence>
<gene>
    <name evidence="1" type="ORF">O6H91_10G108600</name>
</gene>
<keyword evidence="2" id="KW-1185">Reference proteome</keyword>
<proteinExistence type="predicted"/>
<protein>
    <submittedName>
        <fullName evidence="1">Uncharacterized protein</fullName>
    </submittedName>
</protein>
<sequence>MHYLKVISSAAYSRKQSNKLSVELGSHAHLLSVGKMKNFHSSADSHHKFLCYEPSRMRNVHCSVKFRIKTPNLGFSNTQTEDASGFQPLSSHRRISFFF</sequence>
<evidence type="ECO:0000313" key="2">
    <source>
        <dbReference type="Proteomes" id="UP001162992"/>
    </source>
</evidence>
<dbReference type="EMBL" id="CM055101">
    <property type="protein sequence ID" value="KAJ7542482.1"/>
    <property type="molecule type" value="Genomic_DNA"/>
</dbReference>
<dbReference type="Proteomes" id="UP001162992">
    <property type="component" value="Chromosome 10"/>
</dbReference>
<accession>A0ACC2CKI5</accession>
<organism evidence="1 2">
    <name type="scientific">Diphasiastrum complanatum</name>
    <name type="common">Issler's clubmoss</name>
    <name type="synonym">Lycopodium complanatum</name>
    <dbReference type="NCBI Taxonomy" id="34168"/>
    <lineage>
        <taxon>Eukaryota</taxon>
        <taxon>Viridiplantae</taxon>
        <taxon>Streptophyta</taxon>
        <taxon>Embryophyta</taxon>
        <taxon>Tracheophyta</taxon>
        <taxon>Lycopodiopsida</taxon>
        <taxon>Lycopodiales</taxon>
        <taxon>Lycopodiaceae</taxon>
        <taxon>Lycopodioideae</taxon>
        <taxon>Diphasiastrum</taxon>
    </lineage>
</organism>
<reference evidence="2" key="1">
    <citation type="journal article" date="2024" name="Proc. Natl. Acad. Sci. U.S.A.">
        <title>Extraordinary preservation of gene collinearity over three hundred million years revealed in homosporous lycophytes.</title>
        <authorList>
            <person name="Li C."/>
            <person name="Wickell D."/>
            <person name="Kuo L.Y."/>
            <person name="Chen X."/>
            <person name="Nie B."/>
            <person name="Liao X."/>
            <person name="Peng D."/>
            <person name="Ji J."/>
            <person name="Jenkins J."/>
            <person name="Williams M."/>
            <person name="Shu S."/>
            <person name="Plott C."/>
            <person name="Barry K."/>
            <person name="Rajasekar S."/>
            <person name="Grimwood J."/>
            <person name="Han X."/>
            <person name="Sun S."/>
            <person name="Hou Z."/>
            <person name="He W."/>
            <person name="Dai G."/>
            <person name="Sun C."/>
            <person name="Schmutz J."/>
            <person name="Leebens-Mack J.H."/>
            <person name="Li F.W."/>
            <person name="Wang L."/>
        </authorList>
    </citation>
    <scope>NUCLEOTIDE SEQUENCE [LARGE SCALE GENOMIC DNA]</scope>
    <source>
        <strain evidence="2">cv. PW_Plant_1</strain>
    </source>
</reference>
<name>A0ACC2CKI5_DIPCM</name>
<comment type="caution">
    <text evidence="1">The sequence shown here is derived from an EMBL/GenBank/DDBJ whole genome shotgun (WGS) entry which is preliminary data.</text>
</comment>